<accession>A0A5M8RJ95</accession>
<dbReference type="EMBL" id="QSND01000007">
    <property type="protein sequence ID" value="KAA6446936.1"/>
    <property type="molecule type" value="Genomic_DNA"/>
</dbReference>
<sequence>MSFFSFKGIEYGHYVDDSKGLEHLIHSTEAFMDLADMLNMNYFDMSLNVRLSVCFGSRGRGNALGHYEADTKAINFTKHKGCLGILAHEYFHAIDNYLFDFSHSYKNGQMGYVTDIKNIGLSLSLEVVEAIQDLRSSILSGNGYESVNIEPSKQVRSASRYTCVLLINMLRET</sequence>
<proteinExistence type="predicted"/>
<reference evidence="1 2" key="1">
    <citation type="submission" date="2018-08" db="EMBL/GenBank/DDBJ databases">
        <title>Bacillus phenotypic plasticity.</title>
        <authorList>
            <person name="Hurtado E."/>
        </authorList>
    </citation>
    <scope>NUCLEOTIDE SEQUENCE [LARGE SCALE GENOMIC DNA]</scope>
    <source>
        <strain evidence="1 2">427</strain>
    </source>
</reference>
<organism evidence="1 2">
    <name type="scientific">Bacillus swezeyi</name>
    <dbReference type="NCBI Taxonomy" id="1925020"/>
    <lineage>
        <taxon>Bacteria</taxon>
        <taxon>Bacillati</taxon>
        <taxon>Bacillota</taxon>
        <taxon>Bacilli</taxon>
        <taxon>Bacillales</taxon>
        <taxon>Bacillaceae</taxon>
        <taxon>Bacillus</taxon>
    </lineage>
</organism>
<evidence type="ECO:0008006" key="3">
    <source>
        <dbReference type="Google" id="ProtNLM"/>
    </source>
</evidence>
<gene>
    <name evidence="1" type="ORF">DX927_23070</name>
</gene>
<evidence type="ECO:0000313" key="1">
    <source>
        <dbReference type="EMBL" id="KAA6446936.1"/>
    </source>
</evidence>
<evidence type="ECO:0000313" key="2">
    <source>
        <dbReference type="Proteomes" id="UP000324326"/>
    </source>
</evidence>
<dbReference type="AlphaFoldDB" id="A0A5M8RJ95"/>
<name>A0A5M8RJ95_9BACI</name>
<dbReference type="Proteomes" id="UP000324326">
    <property type="component" value="Unassembled WGS sequence"/>
</dbReference>
<comment type="caution">
    <text evidence="1">The sequence shown here is derived from an EMBL/GenBank/DDBJ whole genome shotgun (WGS) entry which is preliminary data.</text>
</comment>
<protein>
    <recommendedName>
        <fullName evidence="3">Large polyvalent protein-associated domain-containing protein</fullName>
    </recommendedName>
</protein>